<organism evidence="1 2">
    <name type="scientific">Cotesia glomerata</name>
    <name type="common">Lepidopteran parasitic wasp</name>
    <name type="synonym">Apanteles glomeratus</name>
    <dbReference type="NCBI Taxonomy" id="32391"/>
    <lineage>
        <taxon>Eukaryota</taxon>
        <taxon>Metazoa</taxon>
        <taxon>Ecdysozoa</taxon>
        <taxon>Arthropoda</taxon>
        <taxon>Hexapoda</taxon>
        <taxon>Insecta</taxon>
        <taxon>Pterygota</taxon>
        <taxon>Neoptera</taxon>
        <taxon>Endopterygota</taxon>
        <taxon>Hymenoptera</taxon>
        <taxon>Apocrita</taxon>
        <taxon>Ichneumonoidea</taxon>
        <taxon>Braconidae</taxon>
        <taxon>Microgastrinae</taxon>
        <taxon>Cotesia</taxon>
    </lineage>
</organism>
<dbReference type="Proteomes" id="UP000826195">
    <property type="component" value="Unassembled WGS sequence"/>
</dbReference>
<dbReference type="EMBL" id="JAHXZJ010000001">
    <property type="protein sequence ID" value="KAH0566782.1"/>
    <property type="molecule type" value="Genomic_DNA"/>
</dbReference>
<proteinExistence type="predicted"/>
<name>A0AAV7J4Y4_COTGL</name>
<reference evidence="1 2" key="1">
    <citation type="journal article" date="2021" name="J. Hered.">
        <title>A chromosome-level genome assembly of the parasitoid wasp, Cotesia glomerata (Hymenoptera: Braconidae).</title>
        <authorList>
            <person name="Pinto B.J."/>
            <person name="Weis J.J."/>
            <person name="Gamble T."/>
            <person name="Ode P.J."/>
            <person name="Paul R."/>
            <person name="Zaspel J.M."/>
        </authorList>
    </citation>
    <scope>NUCLEOTIDE SEQUENCE [LARGE SCALE GENOMIC DNA]</scope>
    <source>
        <strain evidence="1">CgM1</strain>
    </source>
</reference>
<sequence length="131" mass="15587">MSDKKKREERHRLVIVRRVRENRAAAKMMAGKCLSWRLDVPRDIYVIPSRQSRNPPYNSIRFASFFRGRIHYKLFHSVKTPRDEQEKDQVELSGADASHVDQVFIKSQEKHIPEQRYTLHTSVNSTRLRKI</sequence>
<evidence type="ECO:0000313" key="1">
    <source>
        <dbReference type="EMBL" id="KAH0566782.1"/>
    </source>
</evidence>
<gene>
    <name evidence="1" type="ORF">KQX54_004178</name>
</gene>
<dbReference type="AlphaFoldDB" id="A0AAV7J4Y4"/>
<accession>A0AAV7J4Y4</accession>
<comment type="caution">
    <text evidence="1">The sequence shown here is derived from an EMBL/GenBank/DDBJ whole genome shotgun (WGS) entry which is preliminary data.</text>
</comment>
<keyword evidence="2" id="KW-1185">Reference proteome</keyword>
<protein>
    <submittedName>
        <fullName evidence="1">Uncharacterized protein</fullName>
    </submittedName>
</protein>
<evidence type="ECO:0000313" key="2">
    <source>
        <dbReference type="Proteomes" id="UP000826195"/>
    </source>
</evidence>